<dbReference type="AlphaFoldDB" id="A0A8F5BQL1"/>
<protein>
    <recommendedName>
        <fullName evidence="3">Polymerase beta nucleotidyltransferase domain-containing protein</fullName>
    </recommendedName>
</protein>
<dbReference type="OrthoDB" id="38888at2157"/>
<dbReference type="EMBL" id="CP077717">
    <property type="protein sequence ID" value="QXJ29515.1"/>
    <property type="molecule type" value="Genomic_DNA"/>
</dbReference>
<reference evidence="1" key="1">
    <citation type="journal article" date="2021" name="Environ. Microbiol.">
        <title>New insights into the diversity and evolution of the archaeal mobilome from three complete genomes of Saccharolobus shibatae.</title>
        <authorList>
            <person name="Medvedeva S."/>
            <person name="Brandt D."/>
            <person name="Cvirkaite-Krupovic V."/>
            <person name="Liu Y."/>
            <person name="Severinov K."/>
            <person name="Ishino S."/>
            <person name="Ishino Y."/>
            <person name="Prangishvili D."/>
            <person name="Kalinowski J."/>
            <person name="Krupovic M."/>
        </authorList>
    </citation>
    <scope>NUCLEOTIDE SEQUENCE</scope>
    <source>
        <strain evidence="1">B12</strain>
    </source>
</reference>
<evidence type="ECO:0008006" key="3">
    <source>
        <dbReference type="Google" id="ProtNLM"/>
    </source>
</evidence>
<dbReference type="RefSeq" id="WP_218266238.1">
    <property type="nucleotide sequence ID" value="NZ_CP077717.1"/>
</dbReference>
<sequence length="250" mass="28468">MQHKVVLYVSEILEICKKVKLLAYFGSYTRQEDFVEGISDVNVFAIAEDKYLMLELASLGFSPIVLSERNFIDLCEKGDPICYYLLYDSNVVCGQFSKNIKFNLNNFTCERIRKSIFSFLSSAVSGFLRQDEISAVSNSFRALRSVIQWKSCVNLKTIPLRNNELKNRCSELNLSVCNEFSDIVLIRRMRAPLSLWSLDKIVEAICSEAKINCVKPSKVLELVKNPMQVTYNEDGTVIVKDSLGKETKIP</sequence>
<accession>A0A8F5BQL1</accession>
<dbReference type="GeneID" id="65563861"/>
<dbReference type="Proteomes" id="UP000694018">
    <property type="component" value="Chromosome"/>
</dbReference>
<dbReference type="KEGG" id="sshi:J5U23_02384"/>
<organism evidence="1 2">
    <name type="scientific">Saccharolobus shibatae (strain ATCC 51178 / DSM 5389 / JCM 8931 / NBRC 15437 / B12)</name>
    <name type="common">Sulfolobus shibatae</name>
    <dbReference type="NCBI Taxonomy" id="523848"/>
    <lineage>
        <taxon>Archaea</taxon>
        <taxon>Thermoproteota</taxon>
        <taxon>Thermoprotei</taxon>
        <taxon>Sulfolobales</taxon>
        <taxon>Sulfolobaceae</taxon>
        <taxon>Saccharolobus</taxon>
    </lineage>
</organism>
<name>A0A8F5BQL1_SACSH</name>
<evidence type="ECO:0000313" key="2">
    <source>
        <dbReference type="Proteomes" id="UP000694018"/>
    </source>
</evidence>
<gene>
    <name evidence="1" type="ORF">J5U23_02384</name>
</gene>
<proteinExistence type="predicted"/>
<evidence type="ECO:0000313" key="1">
    <source>
        <dbReference type="EMBL" id="QXJ29515.1"/>
    </source>
</evidence>